<reference evidence="1" key="1">
    <citation type="submission" date="2021-02" db="EMBL/GenBank/DDBJ databases">
        <authorList>
            <person name="Nowell W R."/>
        </authorList>
    </citation>
    <scope>NUCLEOTIDE SEQUENCE</scope>
</reference>
<accession>A0A8S3HXN3</accession>
<gene>
    <name evidence="2" type="ORF">GIL414_LOCUS81995</name>
    <name evidence="1" type="ORF">SMN809_LOCUS71374</name>
</gene>
<protein>
    <submittedName>
        <fullName evidence="1">Uncharacterized protein</fullName>
    </submittedName>
</protein>
<dbReference type="AlphaFoldDB" id="A0A8S3HXN3"/>
<comment type="caution">
    <text evidence="1">The sequence shown here is derived from an EMBL/GenBank/DDBJ whole genome shotgun (WGS) entry which is preliminary data.</text>
</comment>
<evidence type="ECO:0000313" key="3">
    <source>
        <dbReference type="Proteomes" id="UP000676336"/>
    </source>
</evidence>
<dbReference type="EMBL" id="CAJOBI010323520">
    <property type="protein sequence ID" value="CAF5188524.1"/>
    <property type="molecule type" value="Genomic_DNA"/>
</dbReference>
<feature type="non-terminal residue" evidence="1">
    <location>
        <position position="1"/>
    </location>
</feature>
<dbReference type="EMBL" id="CAJOBJ010358928">
    <property type="protein sequence ID" value="CAF5216658.1"/>
    <property type="molecule type" value="Genomic_DNA"/>
</dbReference>
<sequence length="102" mass="11504">LKTGLARETSTNHNGDRIEGAIRLSDSSPCLQRSTSDESGMFFEPARDLTAQVSIDDRRRCELANILRDNDSREALIGQWMSLIEEKSETELLNIVITFSLF</sequence>
<proteinExistence type="predicted"/>
<evidence type="ECO:0000313" key="1">
    <source>
        <dbReference type="EMBL" id="CAF5188524.1"/>
    </source>
</evidence>
<name>A0A8S3HXN3_9BILA</name>
<dbReference type="Proteomes" id="UP000681720">
    <property type="component" value="Unassembled WGS sequence"/>
</dbReference>
<organism evidence="1 3">
    <name type="scientific">Rotaria magnacalcarata</name>
    <dbReference type="NCBI Taxonomy" id="392030"/>
    <lineage>
        <taxon>Eukaryota</taxon>
        <taxon>Metazoa</taxon>
        <taxon>Spiralia</taxon>
        <taxon>Gnathifera</taxon>
        <taxon>Rotifera</taxon>
        <taxon>Eurotatoria</taxon>
        <taxon>Bdelloidea</taxon>
        <taxon>Philodinida</taxon>
        <taxon>Philodinidae</taxon>
        <taxon>Rotaria</taxon>
    </lineage>
</organism>
<dbReference type="Proteomes" id="UP000676336">
    <property type="component" value="Unassembled WGS sequence"/>
</dbReference>
<evidence type="ECO:0000313" key="2">
    <source>
        <dbReference type="EMBL" id="CAF5216658.1"/>
    </source>
</evidence>